<evidence type="ECO:0000256" key="1">
    <source>
        <dbReference type="SAM" id="Phobius"/>
    </source>
</evidence>
<dbReference type="EMBL" id="JABBVZ010000045">
    <property type="protein sequence ID" value="NMP23261.1"/>
    <property type="molecule type" value="Genomic_DNA"/>
</dbReference>
<sequence length="425" mass="46409">MGSIRQLKVGRAHTDKTAPLLVPLLFWGTGVFGILVGLWRLTVVARPLLLGMVGAGSVLEAVHSFTLAGFTMVMMGALYQLIPVLLNVPPVPGYRAFVQWGVYTLGLIGFLLGLYTGRSWLLETGGVGVVLGILLFLGNVGGRLVQRTTFNVTAWFFVTALGYLLLTVMMGGLLVVRYTTGHPSFPHEVPVHMTIALGGWFGLLVSGTSYRLWAMFGLKHREPQHWFVTWALANGAIVLWAVSLVSGIEVLRVVGWLFQGAGFLVYVAAIVSAGLGDVRTMRDPALRTLLLSLGALGAFEVLGTWAIFGHAGHLWIPAWIAYGLGWVGMSFLGFAQKIVPFMIWLHRYAHVHGQGKMPRLQDIWRPGLAYPPMMAVGLGLLFMLLAFTMSSVWLLRLGGYLAGLGWLFLLGVGIRVVRGPHRRPE</sequence>
<feature type="transmembrane region" description="Helical" evidence="1">
    <location>
        <begin position="320"/>
        <end position="346"/>
    </location>
</feature>
<feature type="transmembrane region" description="Helical" evidence="1">
    <location>
        <begin position="94"/>
        <end position="114"/>
    </location>
</feature>
<protein>
    <submittedName>
        <fullName evidence="2">Uncharacterized protein</fullName>
    </submittedName>
</protein>
<feature type="transmembrane region" description="Helical" evidence="1">
    <location>
        <begin position="226"/>
        <end position="248"/>
    </location>
</feature>
<feature type="transmembrane region" description="Helical" evidence="1">
    <location>
        <begin position="20"/>
        <end position="41"/>
    </location>
</feature>
<feature type="transmembrane region" description="Helical" evidence="1">
    <location>
        <begin position="288"/>
        <end position="308"/>
    </location>
</feature>
<dbReference type="RefSeq" id="WP_169100372.1">
    <property type="nucleotide sequence ID" value="NZ_JABBVZ010000045.1"/>
</dbReference>
<keyword evidence="1" id="KW-0812">Transmembrane</keyword>
<keyword evidence="1" id="KW-1133">Transmembrane helix</keyword>
<gene>
    <name evidence="2" type="ORF">HIJ39_13025</name>
</gene>
<feature type="transmembrane region" description="Helical" evidence="1">
    <location>
        <begin position="393"/>
        <end position="417"/>
    </location>
</feature>
<reference evidence="2 3" key="1">
    <citation type="submission" date="2020-04" db="EMBL/GenBank/DDBJ databases">
        <authorList>
            <person name="Zhang R."/>
            <person name="Schippers A."/>
        </authorList>
    </citation>
    <scope>NUCLEOTIDE SEQUENCE [LARGE SCALE GENOMIC DNA]</scope>
    <source>
        <strain evidence="2 3">DSM 109850</strain>
    </source>
</reference>
<feature type="transmembrane region" description="Helical" evidence="1">
    <location>
        <begin position="195"/>
        <end position="214"/>
    </location>
</feature>
<evidence type="ECO:0000313" key="3">
    <source>
        <dbReference type="Proteomes" id="UP000533476"/>
    </source>
</evidence>
<accession>A0A7Y0L5S7</accession>
<dbReference type="Proteomes" id="UP000533476">
    <property type="component" value="Unassembled WGS sequence"/>
</dbReference>
<feature type="transmembrane region" description="Helical" evidence="1">
    <location>
        <begin position="120"/>
        <end position="140"/>
    </location>
</feature>
<comment type="caution">
    <text evidence="2">The sequence shown here is derived from an EMBL/GenBank/DDBJ whole genome shotgun (WGS) entry which is preliminary data.</text>
</comment>
<keyword evidence="1" id="KW-0472">Membrane</keyword>
<keyword evidence="3" id="KW-1185">Reference proteome</keyword>
<name>A0A7Y0L5S7_9FIRM</name>
<organism evidence="2 3">
    <name type="scientific">Sulfobacillus harzensis</name>
    <dbReference type="NCBI Taxonomy" id="2729629"/>
    <lineage>
        <taxon>Bacteria</taxon>
        <taxon>Bacillati</taxon>
        <taxon>Bacillota</taxon>
        <taxon>Clostridia</taxon>
        <taxon>Eubacteriales</taxon>
        <taxon>Clostridiales Family XVII. Incertae Sedis</taxon>
        <taxon>Sulfobacillus</taxon>
    </lineage>
</organism>
<proteinExistence type="predicted"/>
<evidence type="ECO:0000313" key="2">
    <source>
        <dbReference type="EMBL" id="NMP23261.1"/>
    </source>
</evidence>
<feature type="transmembrane region" description="Helical" evidence="1">
    <location>
        <begin position="367"/>
        <end position="387"/>
    </location>
</feature>
<feature type="transmembrane region" description="Helical" evidence="1">
    <location>
        <begin position="254"/>
        <end position="276"/>
    </location>
</feature>
<dbReference type="AlphaFoldDB" id="A0A7Y0L5S7"/>
<feature type="transmembrane region" description="Helical" evidence="1">
    <location>
        <begin position="61"/>
        <end position="82"/>
    </location>
</feature>
<feature type="transmembrane region" description="Helical" evidence="1">
    <location>
        <begin position="152"/>
        <end position="175"/>
    </location>
</feature>